<evidence type="ECO:0000256" key="1">
    <source>
        <dbReference type="ARBA" id="ARBA00001974"/>
    </source>
</evidence>
<comment type="caution">
    <text evidence="27">The sequence shown here is derived from an EMBL/GenBank/DDBJ whole genome shotgun (WGS) entry which is preliminary data.</text>
</comment>
<feature type="binding site" evidence="20">
    <location>
        <position position="690"/>
    </location>
    <ligand>
        <name>[4Fe-4S] cluster</name>
        <dbReference type="ChEBI" id="CHEBI:49883"/>
    </ligand>
</feature>
<keyword evidence="7 20" id="KW-0349">Heme</keyword>
<sequence>MAEGEGAGATARAAAEVPAPRRGGARGKRRLVVVGNGMAGARTLEELLERGGGELFDITVFGDEPYGSYNRVMLSHVLAGEGDEAGIVLNPREWYSDNGIDLRCGVRVTSVDVHVKEVVDATGATTPYDVLVLATGSSSRIPPMDGVRRPDGSLLPGVQGFRGLDDTRQLLADARAHRRAVVVGGGLLGLEAAYGLREHGLEVTVVHSAAHLMNAQLDAAGGAVLRRSVEGLGVTVLTGTRTTGVTGEERVTGVVLTDGTHVPADVVVLTAGITPNAELALRAGLTVERAVVVDDQMRCTGTGLAEGAPGVGGATGGAPDGVYAVGECVQHRGVVYGLVAPLWEQATVLADVLTGADPRAEYHGSRTCTTLKVAGVDVVSMGLSEPERAEDEVLVVSDSSRGVHQSVVVRDGRVVGATLVGDVRRTPALRQAFDRQLPLPEERLRLLLDLGAAGEEQGAAELPDDAQVCHCNGVTKGTITGAVTSGCSSVKGVMDATRAGKGCGSCKGLVGQLVDLAADGSLVEDPSVHWYVPGVPLRKHELVAAIREQHLTSVSAVFAALAPGGEHDAKSAMGLTSLLRTLWPDELVDERGGRFINDRVHANIQRDGTFSVVPQMKGGVTTPEQLRTIADVAEKYEVGMIKVTGGQRIDLLGIRKEDLPAVWADLGMPSGYAYGKSMRTVKTCVGTDFCRFGLGDSTQLGIDMETRFQGLETPAKLKMAVVGCPRNCAEAYVKDVGVVAVGAGRWEIHVGGAAGASVRKGDLLATVSSPREVMTVTGRFVQLYREWGNWLERTYDFVPRMGLERLRAVLLEDSDGLVAGLDAALEASVGAYRDPWAEGAQPRTPGQFRTALPLVPLPLVPSRPTGAPGGLQPDARSGSAAVPVAAGADR</sequence>
<comment type="similarity">
    <text evidence="4">Belongs to the nitrite and sulfite reductase 4Fe-4S domain family.</text>
</comment>
<dbReference type="InterPro" id="IPR006067">
    <property type="entry name" value="NO2/SO3_Rdtase_4Fe4S_dom"/>
</dbReference>
<evidence type="ECO:0000256" key="10">
    <source>
        <dbReference type="ARBA" id="ARBA00022723"/>
    </source>
</evidence>
<comment type="catalytic activity">
    <reaction evidence="18">
        <text>hydrogen sulfide + 6 oxidized [2Fe-2S]-[ferredoxin] + 3 H2O = sulfite + 6 reduced [2Fe-2S]-[ferredoxin] + 7 H(+)</text>
        <dbReference type="Rhea" id="RHEA:23132"/>
        <dbReference type="Rhea" id="RHEA-COMP:10000"/>
        <dbReference type="Rhea" id="RHEA-COMP:10001"/>
        <dbReference type="ChEBI" id="CHEBI:15377"/>
        <dbReference type="ChEBI" id="CHEBI:15378"/>
        <dbReference type="ChEBI" id="CHEBI:17359"/>
        <dbReference type="ChEBI" id="CHEBI:29919"/>
        <dbReference type="ChEBI" id="CHEBI:33737"/>
        <dbReference type="ChEBI" id="CHEBI:33738"/>
        <dbReference type="EC" id="1.8.7.1"/>
    </reaction>
</comment>
<dbReference type="InterPro" id="IPR041854">
    <property type="entry name" value="BFD-like_2Fe2S-bd_dom_sf"/>
</dbReference>
<dbReference type="GO" id="GO:0020037">
    <property type="term" value="F:heme binding"/>
    <property type="evidence" value="ECO:0007669"/>
    <property type="project" value="InterPro"/>
</dbReference>
<feature type="domain" description="Nitrite/Sulfite reductase ferredoxin-like" evidence="23">
    <location>
        <begin position="604"/>
        <end position="666"/>
    </location>
</feature>
<evidence type="ECO:0000259" key="26">
    <source>
        <dbReference type="Pfam" id="PF18267"/>
    </source>
</evidence>
<feature type="domain" description="FAD/NAD(P)-binding" evidence="25">
    <location>
        <begin position="30"/>
        <end position="329"/>
    </location>
</feature>
<feature type="domain" description="Nitrite/sulphite reductase 4Fe-4S" evidence="22">
    <location>
        <begin position="675"/>
        <end position="812"/>
    </location>
</feature>
<evidence type="ECO:0000256" key="20">
    <source>
        <dbReference type="PIRSR" id="PIRSR037149-1"/>
    </source>
</evidence>
<dbReference type="SUPFAM" id="SSF56014">
    <property type="entry name" value="Nitrite and sulphite reductase 4Fe-4S domain-like"/>
    <property type="match status" value="1"/>
</dbReference>
<dbReference type="PANTHER" id="PTHR43809:SF1">
    <property type="entry name" value="NITRITE REDUCTASE (NADH) LARGE SUBUNIT"/>
    <property type="match status" value="1"/>
</dbReference>
<dbReference type="GO" id="GO:0050661">
    <property type="term" value="F:NADP binding"/>
    <property type="evidence" value="ECO:0007669"/>
    <property type="project" value="UniProtKB-UniRule"/>
</dbReference>
<comment type="cofactor">
    <cofactor evidence="20">
        <name>siroheme</name>
        <dbReference type="ChEBI" id="CHEBI:60052"/>
    </cofactor>
    <text evidence="20">Binds 1 siroheme per subunit.</text>
</comment>
<dbReference type="InterPro" id="IPR023753">
    <property type="entry name" value="FAD/NAD-binding_dom"/>
</dbReference>
<keyword evidence="16 19" id="KW-0534">Nitrate assimilation</keyword>
<proteinExistence type="inferred from homology"/>
<dbReference type="InterPro" id="IPR017121">
    <property type="entry name" value="Nitrite_Rdtase_lsu"/>
</dbReference>
<dbReference type="GO" id="GO:0098809">
    <property type="term" value="F:nitrite reductase activity"/>
    <property type="evidence" value="ECO:0007669"/>
    <property type="project" value="InterPro"/>
</dbReference>
<dbReference type="InterPro" id="IPR005117">
    <property type="entry name" value="NiRdtase/SiRdtase_haem-b_fer"/>
</dbReference>
<dbReference type="AlphaFoldDB" id="A0A849BNX5"/>
<keyword evidence="9" id="KW-0001">2Fe-2S</keyword>
<dbReference type="PRINTS" id="PR00411">
    <property type="entry name" value="PNDRDTASEI"/>
</dbReference>
<dbReference type="GO" id="GO:0050311">
    <property type="term" value="F:sulfite reductase (ferredoxin) activity"/>
    <property type="evidence" value="ECO:0007669"/>
    <property type="project" value="UniProtKB-EC"/>
</dbReference>
<dbReference type="PIRSF" id="PIRSF037149">
    <property type="entry name" value="NirB"/>
    <property type="match status" value="1"/>
</dbReference>
<evidence type="ECO:0000256" key="15">
    <source>
        <dbReference type="ARBA" id="ARBA00023014"/>
    </source>
</evidence>
<evidence type="ECO:0000256" key="13">
    <source>
        <dbReference type="ARBA" id="ARBA00023002"/>
    </source>
</evidence>
<evidence type="ECO:0000313" key="27">
    <source>
        <dbReference type="EMBL" id="NNH22284.1"/>
    </source>
</evidence>
<evidence type="ECO:0000259" key="23">
    <source>
        <dbReference type="Pfam" id="PF03460"/>
    </source>
</evidence>
<dbReference type="PRINTS" id="PR00397">
    <property type="entry name" value="SIROHAEM"/>
</dbReference>
<feature type="binding site" evidence="20">
    <location>
        <position position="684"/>
    </location>
    <ligand>
        <name>[4Fe-4S] cluster</name>
        <dbReference type="ChEBI" id="CHEBI:49883"/>
    </ligand>
</feature>
<feature type="compositionally biased region" description="Low complexity" evidence="21">
    <location>
        <begin position="1"/>
        <end position="22"/>
    </location>
</feature>
<dbReference type="InterPro" id="IPR036188">
    <property type="entry name" value="FAD/NAD-bd_sf"/>
</dbReference>
<evidence type="ECO:0000256" key="19">
    <source>
        <dbReference type="PIRNR" id="PIRNR037149"/>
    </source>
</evidence>
<dbReference type="InterPro" id="IPR016156">
    <property type="entry name" value="FAD/NAD-linked_Rdtase_dimer_sf"/>
</dbReference>
<dbReference type="InterPro" id="IPR052034">
    <property type="entry name" value="NasD-like"/>
</dbReference>
<evidence type="ECO:0000256" key="3">
    <source>
        <dbReference type="ARBA" id="ARBA00005096"/>
    </source>
</evidence>
<comment type="pathway">
    <text evidence="3">Nitrogen metabolism; nitrate reduction (assimilation).</text>
</comment>
<dbReference type="PRINTS" id="PR00368">
    <property type="entry name" value="FADPNR"/>
</dbReference>
<keyword evidence="6 20" id="KW-0004">4Fe-4S</keyword>
<feature type="domain" description="NADH-rubredoxin oxidoreductase C-terminal" evidence="26">
    <location>
        <begin position="369"/>
        <end position="435"/>
    </location>
</feature>
<keyword evidence="12 19" id="KW-0274">FAD</keyword>
<keyword evidence="11" id="KW-0883">Thioether bond</keyword>
<evidence type="ECO:0000256" key="7">
    <source>
        <dbReference type="ARBA" id="ARBA00022617"/>
    </source>
</evidence>
<keyword evidence="8 19" id="KW-0285">Flavoprotein</keyword>
<comment type="function">
    <text evidence="2">Catalyzes the reduction of sulfite to sulfide, a step in the biosynthesis of sulfur-containing amino acids and cofactors.</text>
</comment>
<keyword evidence="13" id="KW-0560">Oxidoreductase</keyword>
<dbReference type="Gene3D" id="3.90.480.20">
    <property type="match status" value="1"/>
</dbReference>
<evidence type="ECO:0000313" key="28">
    <source>
        <dbReference type="Proteomes" id="UP000555552"/>
    </source>
</evidence>
<evidence type="ECO:0000256" key="17">
    <source>
        <dbReference type="ARBA" id="ARBA00034078"/>
    </source>
</evidence>
<dbReference type="Gene3D" id="1.10.10.1100">
    <property type="entry name" value="BFD-like [2Fe-2S]-binding domain"/>
    <property type="match status" value="1"/>
</dbReference>
<dbReference type="PROSITE" id="PS00365">
    <property type="entry name" value="NIR_SIR"/>
    <property type="match status" value="1"/>
</dbReference>
<dbReference type="SUPFAM" id="SSF55124">
    <property type="entry name" value="Nitrite/Sulfite reductase N-terminal domain-like"/>
    <property type="match status" value="1"/>
</dbReference>
<evidence type="ECO:0000259" key="25">
    <source>
        <dbReference type="Pfam" id="PF07992"/>
    </source>
</evidence>
<reference evidence="27 28" key="1">
    <citation type="submission" date="2020-05" db="EMBL/GenBank/DDBJ databases">
        <title>MicrobeNet Type strains.</title>
        <authorList>
            <person name="Nicholson A.C."/>
        </authorList>
    </citation>
    <scope>NUCLEOTIDE SEQUENCE [LARGE SCALE GENOMIC DNA]</scope>
    <source>
        <strain evidence="27 28">JCM 14547</strain>
    </source>
</reference>
<feature type="binding site" description="axial binding residue" evidence="20">
    <location>
        <position position="728"/>
    </location>
    <ligand>
        <name>siroheme</name>
        <dbReference type="ChEBI" id="CHEBI:60052"/>
    </ligand>
    <ligandPart>
        <name>Fe</name>
        <dbReference type="ChEBI" id="CHEBI:18248"/>
    </ligandPart>
</feature>
<dbReference type="UniPathway" id="UPA00653"/>
<feature type="binding site" evidence="20">
    <location>
        <position position="728"/>
    </location>
    <ligand>
        <name>[4Fe-4S] cluster</name>
        <dbReference type="ChEBI" id="CHEBI:49883"/>
    </ligand>
</feature>
<comment type="cofactor">
    <cofactor evidence="20">
        <name>[4Fe-4S] cluster</name>
        <dbReference type="ChEBI" id="CHEBI:49883"/>
    </cofactor>
    <text evidence="20">Binds 1 [4Fe-4S] cluster per subunit.</text>
</comment>
<accession>A0A849BNX5</accession>
<name>A0A849BNX5_9ACTN</name>
<dbReference type="InterPro" id="IPR006066">
    <property type="entry name" value="NO2/SO3_Rdtase_FeS/sirohaem_BS"/>
</dbReference>
<evidence type="ECO:0000259" key="24">
    <source>
        <dbReference type="Pfam" id="PF04324"/>
    </source>
</evidence>
<comment type="cofactor">
    <cofactor evidence="1 19">
        <name>FAD</name>
        <dbReference type="ChEBI" id="CHEBI:57692"/>
    </cofactor>
</comment>
<dbReference type="SUPFAM" id="SSF51905">
    <property type="entry name" value="FAD/NAD(P)-binding domain"/>
    <property type="match status" value="2"/>
</dbReference>
<dbReference type="RefSeq" id="WP_171202136.1">
    <property type="nucleotide sequence ID" value="NZ_BAAANP010000018.1"/>
</dbReference>
<feature type="region of interest" description="Disordered" evidence="21">
    <location>
        <begin position="859"/>
        <end position="890"/>
    </location>
</feature>
<dbReference type="Pfam" id="PF03460">
    <property type="entry name" value="NIR_SIR_ferr"/>
    <property type="match status" value="1"/>
</dbReference>
<dbReference type="Gene3D" id="3.30.413.10">
    <property type="entry name" value="Sulfite Reductase Hemoprotein, domain 1"/>
    <property type="match status" value="1"/>
</dbReference>
<dbReference type="InterPro" id="IPR041575">
    <property type="entry name" value="Rubredoxin_C"/>
</dbReference>
<evidence type="ECO:0000256" key="21">
    <source>
        <dbReference type="SAM" id="MobiDB-lite"/>
    </source>
</evidence>
<dbReference type="Gene3D" id="3.30.390.30">
    <property type="match status" value="1"/>
</dbReference>
<dbReference type="NCBIfam" id="TIGR02374">
    <property type="entry name" value="nitri_red_nirB"/>
    <property type="match status" value="1"/>
</dbReference>
<dbReference type="EMBL" id="JABEMA010000031">
    <property type="protein sequence ID" value="NNH22284.1"/>
    <property type="molecule type" value="Genomic_DNA"/>
</dbReference>
<dbReference type="InterPro" id="IPR012744">
    <property type="entry name" value="Nitri_red_NirB"/>
</dbReference>
<dbReference type="Proteomes" id="UP000555552">
    <property type="component" value="Unassembled WGS sequence"/>
</dbReference>
<dbReference type="Pfam" id="PF04324">
    <property type="entry name" value="Fer2_BFD"/>
    <property type="match status" value="1"/>
</dbReference>
<dbReference type="Pfam" id="PF01077">
    <property type="entry name" value="NIR_SIR"/>
    <property type="match status" value="1"/>
</dbReference>
<feature type="compositionally biased region" description="Low complexity" evidence="21">
    <location>
        <begin position="875"/>
        <end position="890"/>
    </location>
</feature>
<keyword evidence="10 20" id="KW-0479">Metal-binding</keyword>
<evidence type="ECO:0000259" key="22">
    <source>
        <dbReference type="Pfam" id="PF01077"/>
    </source>
</evidence>
<organism evidence="27 28">
    <name type="scientific">Pseudokineococcus marinus</name>
    <dbReference type="NCBI Taxonomy" id="351215"/>
    <lineage>
        <taxon>Bacteria</taxon>
        <taxon>Bacillati</taxon>
        <taxon>Actinomycetota</taxon>
        <taxon>Actinomycetes</taxon>
        <taxon>Kineosporiales</taxon>
        <taxon>Kineosporiaceae</taxon>
        <taxon>Pseudokineococcus</taxon>
    </lineage>
</organism>
<evidence type="ECO:0000256" key="14">
    <source>
        <dbReference type="ARBA" id="ARBA00023004"/>
    </source>
</evidence>
<dbReference type="Pfam" id="PF07992">
    <property type="entry name" value="Pyr_redox_2"/>
    <property type="match status" value="1"/>
</dbReference>
<evidence type="ECO:0000256" key="2">
    <source>
        <dbReference type="ARBA" id="ARBA00003247"/>
    </source>
</evidence>
<dbReference type="InterPro" id="IPR036136">
    <property type="entry name" value="Nit/Sulf_reduc_fer-like_dom_sf"/>
</dbReference>
<evidence type="ECO:0000256" key="6">
    <source>
        <dbReference type="ARBA" id="ARBA00022485"/>
    </source>
</evidence>
<gene>
    <name evidence="27" type="ORF">HLB09_04120</name>
</gene>
<keyword evidence="15 20" id="KW-0411">Iron-sulfur</keyword>
<feature type="domain" description="BFD-like [2Fe-2S]-binding" evidence="24">
    <location>
        <begin position="468"/>
        <end position="513"/>
    </location>
</feature>
<dbReference type="Pfam" id="PF18267">
    <property type="entry name" value="Rubredoxin_C"/>
    <property type="match status" value="1"/>
</dbReference>
<dbReference type="GO" id="GO:0051539">
    <property type="term" value="F:4 iron, 4 sulfur cluster binding"/>
    <property type="evidence" value="ECO:0007669"/>
    <property type="project" value="UniProtKB-KW"/>
</dbReference>
<dbReference type="EC" id="1.8.7.1" evidence="5"/>
<dbReference type="InterPro" id="IPR007419">
    <property type="entry name" value="BFD-like_2Fe2S-bd_dom"/>
</dbReference>
<feature type="binding site" evidence="20">
    <location>
        <position position="724"/>
    </location>
    <ligand>
        <name>[4Fe-4S] cluster</name>
        <dbReference type="ChEBI" id="CHEBI:49883"/>
    </ligand>
</feature>
<feature type="region of interest" description="Disordered" evidence="21">
    <location>
        <begin position="1"/>
        <end position="23"/>
    </location>
</feature>
<dbReference type="GO" id="GO:0051537">
    <property type="term" value="F:2 iron, 2 sulfur cluster binding"/>
    <property type="evidence" value="ECO:0007669"/>
    <property type="project" value="UniProtKB-KW"/>
</dbReference>
<dbReference type="GO" id="GO:0050660">
    <property type="term" value="F:flavin adenine dinucleotide binding"/>
    <property type="evidence" value="ECO:0007669"/>
    <property type="project" value="UniProtKB-UniRule"/>
</dbReference>
<dbReference type="PANTHER" id="PTHR43809">
    <property type="entry name" value="NITRITE REDUCTASE (NADH) LARGE SUBUNIT"/>
    <property type="match status" value="1"/>
</dbReference>
<dbReference type="InterPro" id="IPR045854">
    <property type="entry name" value="NO2/SO3_Rdtase_4Fe4S_sf"/>
</dbReference>
<evidence type="ECO:0000256" key="4">
    <source>
        <dbReference type="ARBA" id="ARBA00010429"/>
    </source>
</evidence>
<keyword evidence="28" id="KW-1185">Reference proteome</keyword>
<evidence type="ECO:0000256" key="11">
    <source>
        <dbReference type="ARBA" id="ARBA00022784"/>
    </source>
</evidence>
<dbReference type="GO" id="GO:0042128">
    <property type="term" value="P:nitrate assimilation"/>
    <property type="evidence" value="ECO:0007669"/>
    <property type="project" value="UniProtKB-UniRule"/>
</dbReference>
<evidence type="ECO:0000256" key="18">
    <source>
        <dbReference type="ARBA" id="ARBA00049518"/>
    </source>
</evidence>
<keyword evidence="14 20" id="KW-0408">Iron</keyword>
<dbReference type="Gene3D" id="3.50.50.60">
    <property type="entry name" value="FAD/NAD(P)-binding domain"/>
    <property type="match status" value="2"/>
</dbReference>
<comment type="cofactor">
    <cofactor evidence="17">
        <name>[2Fe-2S] cluster</name>
        <dbReference type="ChEBI" id="CHEBI:190135"/>
    </cofactor>
</comment>
<evidence type="ECO:0000256" key="12">
    <source>
        <dbReference type="ARBA" id="ARBA00022827"/>
    </source>
</evidence>
<evidence type="ECO:0000256" key="16">
    <source>
        <dbReference type="ARBA" id="ARBA00023063"/>
    </source>
</evidence>
<evidence type="ECO:0000256" key="5">
    <source>
        <dbReference type="ARBA" id="ARBA00012353"/>
    </source>
</evidence>
<protein>
    <recommendedName>
        <fullName evidence="5">assimilatory sulfite reductase (ferredoxin)</fullName>
        <ecNumber evidence="5">1.8.7.1</ecNumber>
    </recommendedName>
</protein>
<evidence type="ECO:0000256" key="8">
    <source>
        <dbReference type="ARBA" id="ARBA00022630"/>
    </source>
</evidence>
<evidence type="ECO:0000256" key="9">
    <source>
        <dbReference type="ARBA" id="ARBA00022714"/>
    </source>
</evidence>
<dbReference type="GO" id="GO:0046872">
    <property type="term" value="F:metal ion binding"/>
    <property type="evidence" value="ECO:0007669"/>
    <property type="project" value="UniProtKB-KW"/>
</dbReference>